<proteinExistence type="predicted"/>
<dbReference type="EMBL" id="GGEC01046140">
    <property type="protein sequence ID" value="MBX26624.1"/>
    <property type="molecule type" value="Transcribed_RNA"/>
</dbReference>
<protein>
    <submittedName>
        <fullName evidence="2">Uncharacterized protein</fullName>
    </submittedName>
</protein>
<feature type="region of interest" description="Disordered" evidence="1">
    <location>
        <begin position="1"/>
        <end position="37"/>
    </location>
</feature>
<evidence type="ECO:0000256" key="1">
    <source>
        <dbReference type="SAM" id="MobiDB-lite"/>
    </source>
</evidence>
<accession>A0A2P2M8S1</accession>
<name>A0A2P2M8S1_RHIMU</name>
<dbReference type="AlphaFoldDB" id="A0A2P2M8S1"/>
<sequence length="37" mass="4143">MPKCPRISVKPCGNRSKKKRTQELTRKTQEGAQTAKG</sequence>
<evidence type="ECO:0000313" key="2">
    <source>
        <dbReference type="EMBL" id="MBX26624.1"/>
    </source>
</evidence>
<reference evidence="2" key="1">
    <citation type="submission" date="2018-02" db="EMBL/GenBank/DDBJ databases">
        <title>Rhizophora mucronata_Transcriptome.</title>
        <authorList>
            <person name="Meera S.P."/>
            <person name="Sreeshan A."/>
            <person name="Augustine A."/>
        </authorList>
    </citation>
    <scope>NUCLEOTIDE SEQUENCE</scope>
    <source>
        <tissue evidence="2">Leaf</tissue>
    </source>
</reference>
<organism evidence="2">
    <name type="scientific">Rhizophora mucronata</name>
    <name type="common">Asiatic mangrove</name>
    <dbReference type="NCBI Taxonomy" id="61149"/>
    <lineage>
        <taxon>Eukaryota</taxon>
        <taxon>Viridiplantae</taxon>
        <taxon>Streptophyta</taxon>
        <taxon>Embryophyta</taxon>
        <taxon>Tracheophyta</taxon>
        <taxon>Spermatophyta</taxon>
        <taxon>Magnoliopsida</taxon>
        <taxon>eudicotyledons</taxon>
        <taxon>Gunneridae</taxon>
        <taxon>Pentapetalae</taxon>
        <taxon>rosids</taxon>
        <taxon>fabids</taxon>
        <taxon>Malpighiales</taxon>
        <taxon>Rhizophoraceae</taxon>
        <taxon>Rhizophora</taxon>
    </lineage>
</organism>